<name>A0A699JTT6_TANCI</name>
<comment type="caution">
    <text evidence="1">The sequence shown here is derived from an EMBL/GenBank/DDBJ whole genome shotgun (WGS) entry which is preliminary data.</text>
</comment>
<sequence>MTDYSLWEVILNGDSPTPTKVVDGVVQVVAPTTAEQRLAKKNELKARGTLLMDLPKKHQLKFNTHKDAKSLMEAIENSESLSQEDINLKFLRSLPTKWRTHTLIWRNKTDLEDQNLDGLFNNLKIYEVEVKSSSSTSPTLQNIAFVSSQNTDSTTKSVSVVASVFAASTKVP</sequence>
<accession>A0A699JTT6</accession>
<organism evidence="1">
    <name type="scientific">Tanacetum cinerariifolium</name>
    <name type="common">Dalmatian daisy</name>
    <name type="synonym">Chrysanthemum cinerariifolium</name>
    <dbReference type="NCBI Taxonomy" id="118510"/>
    <lineage>
        <taxon>Eukaryota</taxon>
        <taxon>Viridiplantae</taxon>
        <taxon>Streptophyta</taxon>
        <taxon>Embryophyta</taxon>
        <taxon>Tracheophyta</taxon>
        <taxon>Spermatophyta</taxon>
        <taxon>Magnoliopsida</taxon>
        <taxon>eudicotyledons</taxon>
        <taxon>Gunneridae</taxon>
        <taxon>Pentapetalae</taxon>
        <taxon>asterids</taxon>
        <taxon>campanulids</taxon>
        <taxon>Asterales</taxon>
        <taxon>Asteraceae</taxon>
        <taxon>Asteroideae</taxon>
        <taxon>Anthemideae</taxon>
        <taxon>Anthemidinae</taxon>
        <taxon>Tanacetum</taxon>
    </lineage>
</organism>
<gene>
    <name evidence="1" type="ORF">Tci_626233</name>
</gene>
<proteinExistence type="predicted"/>
<reference evidence="1" key="1">
    <citation type="journal article" date="2019" name="Sci. Rep.">
        <title>Draft genome of Tanacetum cinerariifolium, the natural source of mosquito coil.</title>
        <authorList>
            <person name="Yamashiro T."/>
            <person name="Shiraishi A."/>
            <person name="Satake H."/>
            <person name="Nakayama K."/>
        </authorList>
    </citation>
    <scope>NUCLEOTIDE SEQUENCE</scope>
</reference>
<evidence type="ECO:0000313" key="1">
    <source>
        <dbReference type="EMBL" id="GFA54261.1"/>
    </source>
</evidence>
<protein>
    <submittedName>
        <fullName evidence="1">Uncharacterized protein</fullName>
    </submittedName>
</protein>
<dbReference type="AlphaFoldDB" id="A0A699JTT6"/>
<dbReference type="EMBL" id="BKCJ010442487">
    <property type="protein sequence ID" value="GFA54261.1"/>
    <property type="molecule type" value="Genomic_DNA"/>
</dbReference>
<feature type="non-terminal residue" evidence="1">
    <location>
        <position position="172"/>
    </location>
</feature>